<evidence type="ECO:0000256" key="3">
    <source>
        <dbReference type="ARBA" id="ARBA00022833"/>
    </source>
</evidence>
<evidence type="ECO:0000256" key="4">
    <source>
        <dbReference type="ARBA" id="ARBA00023015"/>
    </source>
</evidence>
<keyword evidence="2" id="KW-0863">Zinc-finger</keyword>
<feature type="region of interest" description="Disordered" evidence="6">
    <location>
        <begin position="396"/>
        <end position="436"/>
    </location>
</feature>
<evidence type="ECO:0000313" key="8">
    <source>
        <dbReference type="Proteomes" id="UP000824890"/>
    </source>
</evidence>
<keyword evidence="4" id="KW-0805">Transcription regulation</keyword>
<keyword evidence="5" id="KW-0804">Transcription</keyword>
<feature type="compositionally biased region" description="Polar residues" evidence="6">
    <location>
        <begin position="396"/>
        <end position="408"/>
    </location>
</feature>
<dbReference type="Gene3D" id="3.30.40.10">
    <property type="entry name" value="Zinc/RING finger domain, C3HC4 (zinc finger)"/>
    <property type="match status" value="2"/>
</dbReference>
<evidence type="ECO:0000256" key="6">
    <source>
        <dbReference type="SAM" id="MobiDB-lite"/>
    </source>
</evidence>
<feature type="region of interest" description="Disordered" evidence="6">
    <location>
        <begin position="463"/>
        <end position="494"/>
    </location>
</feature>
<evidence type="ECO:0000256" key="5">
    <source>
        <dbReference type="ARBA" id="ARBA00023163"/>
    </source>
</evidence>
<feature type="compositionally biased region" description="Basic and acidic residues" evidence="6">
    <location>
        <begin position="413"/>
        <end position="436"/>
    </location>
</feature>
<feature type="compositionally biased region" description="Acidic residues" evidence="6">
    <location>
        <begin position="483"/>
        <end position="494"/>
    </location>
</feature>
<evidence type="ECO:0000256" key="2">
    <source>
        <dbReference type="ARBA" id="ARBA00022771"/>
    </source>
</evidence>
<feature type="compositionally biased region" description="Polar residues" evidence="6">
    <location>
        <begin position="1"/>
        <end position="10"/>
    </location>
</feature>
<dbReference type="EMBL" id="JAGKQM010000011">
    <property type="protein sequence ID" value="KAH0901483.1"/>
    <property type="molecule type" value="Genomic_DNA"/>
</dbReference>
<sequence>MKNNMEQMKSSVHPGDENKGVVAENLSSVGEKDFSEEAIVVDDNNELNDTEEEVNVCDTCGVLGFKNKLAICRNCGVGAEHTYCMAVKLEDVPEKWSCHDCVEDAGSTKKKSKFSIDLFKMGESAFQKQNDLSTQKSSETVRLNANPKLDHNLDPSIDLNANPNLELNVDNNLDLSLDCGSCYRSSSTSNFQAHTRMRASPNPLLGQGSFEEEEKEKDHYAKRRYDGQIVESEKITLTSPPRNTYGSNNAESSYSNISAFSKNEEQLKSSVQHDNDNIINKGVVAENLPSVNENNISVEAIAVDNENDQLSHIEKEMIVCDTCKCKVGAEHTYCMVVKVDVPPEWICYDCTEDRDGVPEGEETSSMERRVESSIDFFKMEERTLSQEQPDLLSTNLNIDLNADPNNIDLNADPNRDMNEEPSSRKRKIGPSDDLSKANHNTTHICKICFYEPKLTEEASSQADLLNRRSRPRMGLDLNKEPNPDFDEDPNIGLM</sequence>
<dbReference type="InterPro" id="IPR013083">
    <property type="entry name" value="Znf_RING/FYVE/PHD"/>
</dbReference>
<dbReference type="PANTHER" id="PTHR33304:SF9">
    <property type="entry name" value="RING_FYVE_PHD ZINC FINGER SUPERFAMILY PROTEIN"/>
    <property type="match status" value="1"/>
</dbReference>
<evidence type="ECO:0000256" key="1">
    <source>
        <dbReference type="ARBA" id="ARBA00022723"/>
    </source>
</evidence>
<proteinExistence type="predicted"/>
<keyword evidence="1" id="KW-0479">Metal-binding</keyword>
<keyword evidence="3" id="KW-0862">Zinc</keyword>
<reference evidence="7 8" key="1">
    <citation type="submission" date="2021-05" db="EMBL/GenBank/DDBJ databases">
        <title>Genome Assembly of Synthetic Allotetraploid Brassica napus Reveals Homoeologous Exchanges between Subgenomes.</title>
        <authorList>
            <person name="Davis J.T."/>
        </authorList>
    </citation>
    <scope>NUCLEOTIDE SEQUENCE [LARGE SCALE GENOMIC DNA]</scope>
    <source>
        <strain evidence="8">cv. Da-Ae</strain>
        <tissue evidence="7">Seedling</tissue>
    </source>
</reference>
<evidence type="ECO:0008006" key="9">
    <source>
        <dbReference type="Google" id="ProtNLM"/>
    </source>
</evidence>
<name>A0ABQ8B9U3_BRANA</name>
<protein>
    <recommendedName>
        <fullName evidence="9">PHD-type domain-containing protein</fullName>
    </recommendedName>
</protein>
<dbReference type="PANTHER" id="PTHR33304">
    <property type="match status" value="1"/>
</dbReference>
<feature type="region of interest" description="Disordered" evidence="6">
    <location>
        <begin position="1"/>
        <end position="20"/>
    </location>
</feature>
<evidence type="ECO:0000313" key="7">
    <source>
        <dbReference type="EMBL" id="KAH0901483.1"/>
    </source>
</evidence>
<dbReference type="InterPro" id="IPR011011">
    <property type="entry name" value="Znf_FYVE_PHD"/>
</dbReference>
<dbReference type="InterPro" id="IPR049914">
    <property type="entry name" value="PHD1-3/5-6"/>
</dbReference>
<organism evidence="7 8">
    <name type="scientific">Brassica napus</name>
    <name type="common">Rape</name>
    <dbReference type="NCBI Taxonomy" id="3708"/>
    <lineage>
        <taxon>Eukaryota</taxon>
        <taxon>Viridiplantae</taxon>
        <taxon>Streptophyta</taxon>
        <taxon>Embryophyta</taxon>
        <taxon>Tracheophyta</taxon>
        <taxon>Spermatophyta</taxon>
        <taxon>Magnoliopsida</taxon>
        <taxon>eudicotyledons</taxon>
        <taxon>Gunneridae</taxon>
        <taxon>Pentapetalae</taxon>
        <taxon>rosids</taxon>
        <taxon>malvids</taxon>
        <taxon>Brassicales</taxon>
        <taxon>Brassicaceae</taxon>
        <taxon>Brassiceae</taxon>
        <taxon>Brassica</taxon>
    </lineage>
</organism>
<dbReference type="SUPFAM" id="SSF57903">
    <property type="entry name" value="FYVE/PHD zinc finger"/>
    <property type="match status" value="2"/>
</dbReference>
<feature type="region of interest" description="Disordered" evidence="6">
    <location>
        <begin position="199"/>
        <end position="220"/>
    </location>
</feature>
<keyword evidence="8" id="KW-1185">Reference proteome</keyword>
<accession>A0ABQ8B9U3</accession>
<comment type="caution">
    <text evidence="7">The sequence shown here is derived from an EMBL/GenBank/DDBJ whole genome shotgun (WGS) entry which is preliminary data.</text>
</comment>
<gene>
    <name evidence="7" type="ORF">HID58_040986</name>
</gene>
<dbReference type="Proteomes" id="UP000824890">
    <property type="component" value="Unassembled WGS sequence"/>
</dbReference>